<organism evidence="1 2">
    <name type="scientific">Dioscorea alata</name>
    <name type="common">Purple yam</name>
    <dbReference type="NCBI Taxonomy" id="55571"/>
    <lineage>
        <taxon>Eukaryota</taxon>
        <taxon>Viridiplantae</taxon>
        <taxon>Streptophyta</taxon>
        <taxon>Embryophyta</taxon>
        <taxon>Tracheophyta</taxon>
        <taxon>Spermatophyta</taxon>
        <taxon>Magnoliopsida</taxon>
        <taxon>Liliopsida</taxon>
        <taxon>Dioscoreales</taxon>
        <taxon>Dioscoreaceae</taxon>
        <taxon>Dioscorea</taxon>
    </lineage>
</organism>
<name>A0ACB7VB54_DIOAL</name>
<dbReference type="EMBL" id="CM037020">
    <property type="protein sequence ID" value="KAH7671013.1"/>
    <property type="molecule type" value="Genomic_DNA"/>
</dbReference>
<protein>
    <submittedName>
        <fullName evidence="1">Uncharacterized protein</fullName>
    </submittedName>
</protein>
<keyword evidence="2" id="KW-1185">Reference proteome</keyword>
<comment type="caution">
    <text evidence="1">The sequence shown here is derived from an EMBL/GenBank/DDBJ whole genome shotgun (WGS) entry which is preliminary data.</text>
</comment>
<evidence type="ECO:0000313" key="2">
    <source>
        <dbReference type="Proteomes" id="UP000827976"/>
    </source>
</evidence>
<gene>
    <name evidence="1" type="ORF">IHE45_10G065200</name>
</gene>
<sequence>MPPSPALRCSPGRELRTEHNHKRGRSFESTVPMKNKDDDLTLFTDMESRERDSFLLQSADDLNDSIARLRYCSDLKLSVNIRAGGQSSELLNVDGEKNDYDWLLTPPDTPLFRSLDDEEVHPVNPAPRGRQHSQPISIRSPASEKTQRTSRSSYSPHRLSPSPRSTTGVTQPKVTPSSAPHSSLTPLRPTTPSRRPSTPPNKPSATTPRSSTPTLRRMSTGSGGQASSPVRRGTSPVRPSRGNSASPKLRGWLTNPPGFSSDSPANLCTSLAELPSSNSKAVSPASRNGRQSMSPTAPRNRRQSMSPVASRSTTSLHSHERDRFSTYSKGSVASSGDDDVDSLYSLGIETSSSPTSGKNGIIGNSRAIPFSKKPVRTPSASSIPKRSFDSALRQVDHRKTPQNMFRPLLSSVPTTTFYTGKTNSVHRPLFSRNSSVTTSSNASSELGVIVAHDFVEAEDHDQNHLANEWEKPQDFDVQEEIFIFDKMDEISENGHSVGGVSNKVDLEELEKSAANFRDPGCMALAPDASYLASIPSKVDCLEMLKTCSKCGKQFRIMDMESITDVCQECVDDDLVSSEAPSQTAFLVAQNEYSQSVRHTGIDRLSEEMLPAMEISELPGLHENNVDRDPDFVPSSSFCNMEVDLTKVHSDQQPKSYQEVKAVQSESKFQEPRDVTHPSPRASTPEGTGISVLLQRSSSSKWPVVQGRAFLASSIMCSEPSYTRDNANVLRRSFSRDSASPSSSVDLASSRQSEFRLQRQLSSRKAEIEHMRNAGNAKAQITEPLTSGVSSEQTFNGFVDAVDFEPYGKKETFNHEHNNSLETMRSSSTKSMPATQAIVEGDLFGCADSCTLVDALHDVETGLPGVSEKLGNNGSTRESGVEHGIPDSFCIGEEDMLNNSVCGNEMSGVPTESPSLATPQLQISLEGVQDLQSDSAASSDPNNMDISPDCSGPALLDKDSPASAMESNSIGQHHEQSMITVEGPRGHMSRSRTLDEVTDTILFCSSIIHDLAYKAATEVMEREESVTEPLRPTIPSNRNTGANQKDSSWTSSYKRTPKPQKTKQKKLETETNTTVTELKDNTKIQNTIVSNHDSVTNKLDSAKPPKLESKCNCTIM</sequence>
<evidence type="ECO:0000313" key="1">
    <source>
        <dbReference type="EMBL" id="KAH7671013.1"/>
    </source>
</evidence>
<reference evidence="2" key="1">
    <citation type="journal article" date="2022" name="Nat. Commun.">
        <title>Chromosome evolution and the genetic basis of agronomically important traits in greater yam.</title>
        <authorList>
            <person name="Bredeson J.V."/>
            <person name="Lyons J.B."/>
            <person name="Oniyinde I.O."/>
            <person name="Okereke N.R."/>
            <person name="Kolade O."/>
            <person name="Nnabue I."/>
            <person name="Nwadili C.O."/>
            <person name="Hribova E."/>
            <person name="Parker M."/>
            <person name="Nwogha J."/>
            <person name="Shu S."/>
            <person name="Carlson J."/>
            <person name="Kariba R."/>
            <person name="Muthemba S."/>
            <person name="Knop K."/>
            <person name="Barton G.J."/>
            <person name="Sherwood A.V."/>
            <person name="Lopez-Montes A."/>
            <person name="Asiedu R."/>
            <person name="Jamnadass R."/>
            <person name="Muchugi A."/>
            <person name="Goodstein D."/>
            <person name="Egesi C.N."/>
            <person name="Featherston J."/>
            <person name="Asfaw A."/>
            <person name="Simpson G.G."/>
            <person name="Dolezel J."/>
            <person name="Hendre P.S."/>
            <person name="Van Deynze A."/>
            <person name="Kumar P.L."/>
            <person name="Obidiegwu J.E."/>
            <person name="Bhattacharjee R."/>
            <person name="Rokhsar D.S."/>
        </authorList>
    </citation>
    <scope>NUCLEOTIDE SEQUENCE [LARGE SCALE GENOMIC DNA]</scope>
    <source>
        <strain evidence="2">cv. TDa95/00328</strain>
    </source>
</reference>
<accession>A0ACB7VB54</accession>
<dbReference type="Proteomes" id="UP000827976">
    <property type="component" value="Chromosome 10"/>
</dbReference>
<proteinExistence type="predicted"/>